<protein>
    <submittedName>
        <fullName evidence="3">Protein PML-like</fullName>
    </submittedName>
</protein>
<evidence type="ECO:0000259" key="1">
    <source>
        <dbReference type="Pfam" id="PF25244"/>
    </source>
</evidence>
<reference evidence="3" key="1">
    <citation type="submission" date="2025-08" db="UniProtKB">
        <authorList>
            <consortium name="RefSeq"/>
        </authorList>
    </citation>
    <scope>IDENTIFICATION</scope>
</reference>
<dbReference type="Pfam" id="PF25244">
    <property type="entry name" value="PML_C"/>
    <property type="match status" value="1"/>
</dbReference>
<keyword evidence="2" id="KW-1185">Reference proteome</keyword>
<accession>A0ABM1LD76</accession>
<evidence type="ECO:0000313" key="3">
    <source>
        <dbReference type="RefSeq" id="XP_015283913.1"/>
    </source>
</evidence>
<evidence type="ECO:0000313" key="2">
    <source>
        <dbReference type="Proteomes" id="UP000694871"/>
    </source>
</evidence>
<name>A0ABM1LD76_GEKJA</name>
<feature type="non-terminal residue" evidence="3">
    <location>
        <position position="1"/>
    </location>
</feature>
<dbReference type="SUPFAM" id="SSF53098">
    <property type="entry name" value="Ribonuclease H-like"/>
    <property type="match status" value="1"/>
</dbReference>
<dbReference type="RefSeq" id="XP_015283913.1">
    <property type="nucleotide sequence ID" value="XM_015428427.1"/>
</dbReference>
<proteinExistence type="predicted"/>
<dbReference type="InterPro" id="IPR012337">
    <property type="entry name" value="RNaseH-like_sf"/>
</dbReference>
<gene>
    <name evidence="3" type="primary">LOC107124935</name>
</gene>
<feature type="domain" description="PML C-terminal" evidence="1">
    <location>
        <begin position="158"/>
        <end position="229"/>
    </location>
</feature>
<dbReference type="GeneID" id="107124935"/>
<organism evidence="2 3">
    <name type="scientific">Gekko japonicus</name>
    <name type="common">Schlegel's Japanese gecko</name>
    <dbReference type="NCBI Taxonomy" id="146911"/>
    <lineage>
        <taxon>Eukaryota</taxon>
        <taxon>Metazoa</taxon>
        <taxon>Chordata</taxon>
        <taxon>Craniata</taxon>
        <taxon>Vertebrata</taxon>
        <taxon>Euteleostomi</taxon>
        <taxon>Lepidosauria</taxon>
        <taxon>Squamata</taxon>
        <taxon>Bifurcata</taxon>
        <taxon>Gekkota</taxon>
        <taxon>Gekkonidae</taxon>
        <taxon>Gekkoninae</taxon>
        <taxon>Gekko</taxon>
    </lineage>
</organism>
<dbReference type="InterPro" id="IPR057617">
    <property type="entry name" value="PML_C"/>
</dbReference>
<dbReference type="Proteomes" id="UP000694871">
    <property type="component" value="Unplaced"/>
</dbReference>
<sequence length="251" mass="27995">GRILHLVAVADETNVFSIMIQPLIPSPSGDVKSGLCEIGLENFLRYLLSLHQPILVGYDLWSMDIPVLVNALKATKKEEVFEAAVFGFLDAQPLIKERIPDLPSYTLKSLDRVYLWGQLDDCQVIDCAKTVKDLCTVLDVNPGMDRRPVVTYASLQSYGSLQPLLTRRLLSRCTVQSLALRGVCLSTLLSVYRKDPVRGLEKFSRYLNSRQIRGGGKVRRLRKARIYFDAPPSTSQASASSAAKSEMCFCH</sequence>